<keyword evidence="3" id="KW-1185">Reference proteome</keyword>
<dbReference type="Proteomes" id="UP001254165">
    <property type="component" value="Unassembled WGS sequence"/>
</dbReference>
<gene>
    <name evidence="2" type="ORF">QYE77_08330</name>
</gene>
<dbReference type="RefSeq" id="WP_315624932.1">
    <property type="nucleotide sequence ID" value="NZ_JAUHMF010000002.1"/>
</dbReference>
<evidence type="ECO:0000313" key="3">
    <source>
        <dbReference type="Proteomes" id="UP001254165"/>
    </source>
</evidence>
<reference evidence="2 3" key="1">
    <citation type="submission" date="2023-07" db="EMBL/GenBank/DDBJ databases">
        <title>Novel species of Thermanaerothrix with wide hydrolytic capabilities.</title>
        <authorList>
            <person name="Zayulina K.S."/>
            <person name="Podosokorskaya O.A."/>
            <person name="Elcheninov A.G."/>
        </authorList>
    </citation>
    <scope>NUCLEOTIDE SEQUENCE [LARGE SCALE GENOMIC DNA]</scope>
    <source>
        <strain evidence="2 3">4228-RoL</strain>
    </source>
</reference>
<name>A0ABU3NN67_9CHLR</name>
<accession>A0ABU3NN67</accession>
<evidence type="ECO:0000313" key="2">
    <source>
        <dbReference type="EMBL" id="MDT8898272.1"/>
    </source>
</evidence>
<protein>
    <submittedName>
        <fullName evidence="2">Uncharacterized protein</fullName>
    </submittedName>
</protein>
<evidence type="ECO:0000256" key="1">
    <source>
        <dbReference type="SAM" id="MobiDB-lite"/>
    </source>
</evidence>
<proteinExistence type="predicted"/>
<feature type="region of interest" description="Disordered" evidence="1">
    <location>
        <begin position="76"/>
        <end position="96"/>
    </location>
</feature>
<feature type="region of interest" description="Disordered" evidence="1">
    <location>
        <begin position="194"/>
        <end position="244"/>
    </location>
</feature>
<sequence>MISLEWQGWKGLAETLAREDFEAIRAIGEHAVSRLHGFGILVRAAFLPLLDAHILVLPGILASRHDRVAMPFATDAAEPSAHSYPPSGRRRTADPWGMDRRAGAAARKRTSAGERYNLVKVLRPCGQVTPAGFAPAQGTVRSEERDERVAHLVERSFALQRPSQHAHQRRFALFVIPAQCQDEQHLERQQAAQEQYRRDDQQQRRKRKRHLGIHGSPPVFGIPVRRPPSPQAGIPKRSARVTRC</sequence>
<organism evidence="2 3">
    <name type="scientific">Thermanaerothrix solaris</name>
    <dbReference type="NCBI Taxonomy" id="3058434"/>
    <lineage>
        <taxon>Bacteria</taxon>
        <taxon>Bacillati</taxon>
        <taxon>Chloroflexota</taxon>
        <taxon>Anaerolineae</taxon>
        <taxon>Anaerolineales</taxon>
        <taxon>Anaerolineaceae</taxon>
        <taxon>Thermanaerothrix</taxon>
    </lineage>
</organism>
<comment type="caution">
    <text evidence="2">The sequence shown here is derived from an EMBL/GenBank/DDBJ whole genome shotgun (WGS) entry which is preliminary data.</text>
</comment>
<dbReference type="EMBL" id="JAUHMF010000002">
    <property type="protein sequence ID" value="MDT8898272.1"/>
    <property type="molecule type" value="Genomic_DNA"/>
</dbReference>